<dbReference type="PROSITE" id="PS50051">
    <property type="entry name" value="MCM_2"/>
    <property type="match status" value="1"/>
</dbReference>
<dbReference type="PANTHER" id="PTHR32039">
    <property type="entry name" value="MAGNESIUM-CHELATASE SUBUNIT CHLI"/>
    <property type="match status" value="1"/>
</dbReference>
<dbReference type="InterPro" id="IPR025158">
    <property type="entry name" value="Mg_chelat-rel_C"/>
</dbReference>
<evidence type="ECO:0000256" key="1">
    <source>
        <dbReference type="ARBA" id="ARBA00022741"/>
    </source>
</evidence>
<dbReference type="EMBL" id="JBJOSA010000016">
    <property type="protein sequence ID" value="MFL8938359.1"/>
    <property type="molecule type" value="Genomic_DNA"/>
</dbReference>
<dbReference type="SUPFAM" id="SSF54211">
    <property type="entry name" value="Ribosomal protein S5 domain 2-like"/>
    <property type="match status" value="1"/>
</dbReference>
<dbReference type="InterPro" id="IPR001208">
    <property type="entry name" value="MCM_dom"/>
</dbReference>
<accession>A0ABW8VSK7</accession>
<comment type="caution">
    <text evidence="4">The sequence shown here is derived from an EMBL/GenBank/DDBJ whole genome shotgun (WGS) entry which is preliminary data.</text>
</comment>
<organism evidence="4 5">
    <name type="scientific">Rossellomorea oryzaecorticis</name>
    <dbReference type="NCBI Taxonomy" id="1396505"/>
    <lineage>
        <taxon>Bacteria</taxon>
        <taxon>Bacillati</taxon>
        <taxon>Bacillota</taxon>
        <taxon>Bacilli</taxon>
        <taxon>Bacillales</taxon>
        <taxon>Bacillaceae</taxon>
        <taxon>Rossellomorea</taxon>
    </lineage>
</organism>
<dbReference type="SUPFAM" id="SSF52540">
    <property type="entry name" value="P-loop containing nucleoside triphosphate hydrolases"/>
    <property type="match status" value="1"/>
</dbReference>
<evidence type="ECO:0000256" key="2">
    <source>
        <dbReference type="ARBA" id="ARBA00022840"/>
    </source>
</evidence>
<dbReference type="PANTHER" id="PTHR32039:SF7">
    <property type="entry name" value="COMPETENCE PROTEIN COMM"/>
    <property type="match status" value="1"/>
</dbReference>
<dbReference type="InterPro" id="IPR027417">
    <property type="entry name" value="P-loop_NTPase"/>
</dbReference>
<keyword evidence="2" id="KW-0067">ATP-binding</keyword>
<reference evidence="4 5" key="1">
    <citation type="submission" date="2024-12" db="EMBL/GenBank/DDBJ databases">
        <authorList>
            <person name="Li X."/>
            <person name="Zhang D."/>
        </authorList>
    </citation>
    <scope>NUCLEOTIDE SEQUENCE [LARGE SCALE GENOMIC DNA]</scope>
    <source>
        <strain evidence="4 5">JCM19602</strain>
    </source>
</reference>
<keyword evidence="5" id="KW-1185">Reference proteome</keyword>
<dbReference type="Proteomes" id="UP001628668">
    <property type="component" value="Unassembled WGS sequence"/>
</dbReference>
<dbReference type="Pfam" id="PF13335">
    <property type="entry name" value="Mg_chelatase_C"/>
    <property type="match status" value="1"/>
</dbReference>
<dbReference type="Pfam" id="PF13541">
    <property type="entry name" value="ChlI"/>
    <property type="match status" value="1"/>
</dbReference>
<dbReference type="PRINTS" id="PR01657">
    <property type="entry name" value="MCMFAMILY"/>
</dbReference>
<dbReference type="InterPro" id="IPR014721">
    <property type="entry name" value="Ribsml_uS5_D2-typ_fold_subgr"/>
</dbReference>
<dbReference type="Pfam" id="PF01078">
    <property type="entry name" value="Mg_chelatase"/>
    <property type="match status" value="1"/>
</dbReference>
<proteinExistence type="predicted"/>
<gene>
    <name evidence="4" type="ORF">ACKA06_16330</name>
</gene>
<keyword evidence="1" id="KW-0547">Nucleotide-binding</keyword>
<sequence length="514" mass="56424">MSANVTSIGLKGLEGYAVQVEVQVVEGMESIVVVGLPDASVKESKERVSAALRSLGFSLVDMKVIINLSPAEQKKNGPLFDLAIAIGVLKSGDFLKDEVPKNAGFIGALSLDGSVLPVEGMIAAILAAKKLKLRTLYLPYDPSIPSIDIPGLELVYIETIRDVLDVLSGQQLIPFARTEEKREEKQTIDRDFNQIIGHEFAKRAMEIAASGEHFLLMDGPPGCGKSLLAETFHSILPPLTKEAQLEKISLYQLAGAPYTSITLPPYRHPHHSASAVSIIGGGTNPKPGEVSLAHRGVLFLDELGEFSKKTLDMLRQPLENETVTISRAHSTVTYPAKFIFLAAMNPCPCGYYGSKDQYCTCSDKQIKAYKSRVSGPILDRMDLLLSLKAVNLKDHDFAGMESSKDIMERVRQARERQYLRYGREICNGSVPFEELIKKSPLTPQQQKDIQELSIQYGLSNRVQIKIIRLARTISDLMGEEAVTEAALTEALSFRKLSRTSPVSLTGEDSGMIYN</sequence>
<evidence type="ECO:0000259" key="3">
    <source>
        <dbReference type="PROSITE" id="PS50051"/>
    </source>
</evidence>
<evidence type="ECO:0000313" key="5">
    <source>
        <dbReference type="Proteomes" id="UP001628668"/>
    </source>
</evidence>
<protein>
    <submittedName>
        <fullName evidence="4">YifB family Mg chelatase-like AAA ATPase</fullName>
    </submittedName>
</protein>
<dbReference type="InterPro" id="IPR020568">
    <property type="entry name" value="Ribosomal_Su5_D2-typ_SF"/>
</dbReference>
<dbReference type="Gene3D" id="3.30.230.10">
    <property type="match status" value="1"/>
</dbReference>
<dbReference type="RefSeq" id="WP_411160165.1">
    <property type="nucleotide sequence ID" value="NZ_JBJOSA010000016.1"/>
</dbReference>
<dbReference type="NCBIfam" id="TIGR00368">
    <property type="entry name" value="YifB family Mg chelatase-like AAA ATPase"/>
    <property type="match status" value="1"/>
</dbReference>
<feature type="domain" description="MCM C-terminal AAA(+) ATPase" evidence="3">
    <location>
        <begin position="288"/>
        <end position="384"/>
    </location>
</feature>
<dbReference type="Gene3D" id="3.40.50.300">
    <property type="entry name" value="P-loop containing nucleotide triphosphate hydrolases"/>
    <property type="match status" value="1"/>
</dbReference>
<name>A0ABW8VSK7_9BACI</name>
<dbReference type="InterPro" id="IPR045006">
    <property type="entry name" value="CHLI-like"/>
</dbReference>
<dbReference type="InterPro" id="IPR004482">
    <property type="entry name" value="Mg_chelat-rel"/>
</dbReference>
<dbReference type="InterPro" id="IPR000523">
    <property type="entry name" value="Mg_chelatse_chII-like_cat_dom"/>
</dbReference>
<evidence type="ECO:0000313" key="4">
    <source>
        <dbReference type="EMBL" id="MFL8938359.1"/>
    </source>
</evidence>